<dbReference type="EMBL" id="NRSJ01000001">
    <property type="protein sequence ID" value="MBK1703163.1"/>
    <property type="molecule type" value="Genomic_DNA"/>
</dbReference>
<organism evidence="2 3">
    <name type="scientific">Halochromatium glycolicum</name>
    <dbReference type="NCBI Taxonomy" id="85075"/>
    <lineage>
        <taxon>Bacteria</taxon>
        <taxon>Pseudomonadati</taxon>
        <taxon>Pseudomonadota</taxon>
        <taxon>Gammaproteobacteria</taxon>
        <taxon>Chromatiales</taxon>
        <taxon>Chromatiaceae</taxon>
        <taxon>Halochromatium</taxon>
    </lineage>
</organism>
<dbReference type="Proteomes" id="UP001296776">
    <property type="component" value="Unassembled WGS sequence"/>
</dbReference>
<dbReference type="Pfam" id="PF13692">
    <property type="entry name" value="Glyco_trans_1_4"/>
    <property type="match status" value="1"/>
</dbReference>
<name>A0AAJ0U0M1_9GAMM</name>
<evidence type="ECO:0000259" key="1">
    <source>
        <dbReference type="Pfam" id="PF13579"/>
    </source>
</evidence>
<gene>
    <name evidence="2" type="ORF">CKO40_01005</name>
</gene>
<dbReference type="AlphaFoldDB" id="A0AAJ0U0M1"/>
<comment type="caution">
    <text evidence="2">The sequence shown here is derived from an EMBL/GenBank/DDBJ whole genome shotgun (WGS) entry which is preliminary data.</text>
</comment>
<dbReference type="Pfam" id="PF13579">
    <property type="entry name" value="Glyco_trans_4_4"/>
    <property type="match status" value="1"/>
</dbReference>
<dbReference type="SUPFAM" id="SSF53756">
    <property type="entry name" value="UDP-Glycosyltransferase/glycogen phosphorylase"/>
    <property type="match status" value="1"/>
</dbReference>
<feature type="domain" description="Glycosyltransferase subfamily 4-like N-terminal" evidence="1">
    <location>
        <begin position="24"/>
        <end position="173"/>
    </location>
</feature>
<proteinExistence type="predicted"/>
<evidence type="ECO:0000313" key="3">
    <source>
        <dbReference type="Proteomes" id="UP001296776"/>
    </source>
</evidence>
<keyword evidence="3" id="KW-1185">Reference proteome</keyword>
<dbReference type="Gene3D" id="3.40.50.2000">
    <property type="entry name" value="Glycogen Phosphorylase B"/>
    <property type="match status" value="2"/>
</dbReference>
<sequence length="383" mass="43061">MHSAHRCWNNPLRILFLSPTAQAGTAQYNHNLMNALADRGHEITLVTSLGYELAEFPRRYQLLEVIDRYRLQYSRLAALLRLLRVLRPEIIHFQGAQRPATYVVAWIALRLLTRARFVYTPQDILPFSERSHHTHMLRFFYGRMAHVFLNAQQNLATATKLFGVDRAKLTVLPMPDLLAFMREQDVAVPPPIPDGRRVVLFFGQIQERKGVDLLIDAFAETLRQVPDIHLAIAGKAYMNTKPLEAQIECLGLTEHVSFRPGYATFAEMAGYFERCDIVALPYRYGWNSGVLASAFGYGKAVIATRVGGFDEVVVDRYNGLLIPPCDSSALAQALINMLSDGRVYHELCAGATETAGRHSWGQVAELTEQCYLNVLGRTAPKSA</sequence>
<accession>A0AAJ0U0M1</accession>
<reference evidence="2" key="2">
    <citation type="journal article" date="2020" name="Microorganisms">
        <title>Osmotic Adaptation and Compatible Solute Biosynthesis of Phototrophic Bacteria as Revealed from Genome Analyses.</title>
        <authorList>
            <person name="Imhoff J.F."/>
            <person name="Rahn T."/>
            <person name="Kunzel S."/>
            <person name="Keller A."/>
            <person name="Neulinger S.C."/>
        </authorList>
    </citation>
    <scope>NUCLEOTIDE SEQUENCE</scope>
    <source>
        <strain evidence="2">DSM 11080</strain>
    </source>
</reference>
<protein>
    <recommendedName>
        <fullName evidence="1">Glycosyltransferase subfamily 4-like N-terminal domain-containing protein</fullName>
    </recommendedName>
</protein>
<dbReference type="PANTHER" id="PTHR12526">
    <property type="entry name" value="GLYCOSYLTRANSFERASE"/>
    <property type="match status" value="1"/>
</dbReference>
<dbReference type="CDD" id="cd03801">
    <property type="entry name" value="GT4_PimA-like"/>
    <property type="match status" value="1"/>
</dbReference>
<dbReference type="InterPro" id="IPR028098">
    <property type="entry name" value="Glyco_trans_4-like_N"/>
</dbReference>
<dbReference type="PANTHER" id="PTHR12526:SF638">
    <property type="entry name" value="SPORE COAT PROTEIN SA"/>
    <property type="match status" value="1"/>
</dbReference>
<reference evidence="2" key="1">
    <citation type="submission" date="2017-08" db="EMBL/GenBank/DDBJ databases">
        <authorList>
            <person name="Imhoff J.F."/>
            <person name="Rahn T."/>
            <person name="Kuenzel S."/>
            <person name="Neulinger S.C."/>
        </authorList>
    </citation>
    <scope>NUCLEOTIDE SEQUENCE</scope>
    <source>
        <strain evidence="2">DSM 11080</strain>
    </source>
</reference>
<dbReference type="GO" id="GO:0016757">
    <property type="term" value="F:glycosyltransferase activity"/>
    <property type="evidence" value="ECO:0007669"/>
    <property type="project" value="TreeGrafter"/>
</dbReference>
<evidence type="ECO:0000313" key="2">
    <source>
        <dbReference type="EMBL" id="MBK1703163.1"/>
    </source>
</evidence>